<evidence type="ECO:0000256" key="1">
    <source>
        <dbReference type="SAM" id="MobiDB-lite"/>
    </source>
</evidence>
<feature type="region of interest" description="Disordered" evidence="1">
    <location>
        <begin position="105"/>
        <end position="141"/>
    </location>
</feature>
<evidence type="ECO:0000313" key="2">
    <source>
        <dbReference type="EMBL" id="SPC75887.1"/>
    </source>
</evidence>
<proteinExistence type="predicted"/>
<accession>A0A2N9EA87</accession>
<organism evidence="2">
    <name type="scientific">Fagus sylvatica</name>
    <name type="common">Beechnut</name>
    <dbReference type="NCBI Taxonomy" id="28930"/>
    <lineage>
        <taxon>Eukaryota</taxon>
        <taxon>Viridiplantae</taxon>
        <taxon>Streptophyta</taxon>
        <taxon>Embryophyta</taxon>
        <taxon>Tracheophyta</taxon>
        <taxon>Spermatophyta</taxon>
        <taxon>Magnoliopsida</taxon>
        <taxon>eudicotyledons</taxon>
        <taxon>Gunneridae</taxon>
        <taxon>Pentapetalae</taxon>
        <taxon>rosids</taxon>
        <taxon>fabids</taxon>
        <taxon>Fagales</taxon>
        <taxon>Fagaceae</taxon>
        <taxon>Fagus</taxon>
    </lineage>
</organism>
<gene>
    <name evidence="2" type="ORF">FSB_LOCUS3769</name>
</gene>
<feature type="compositionally biased region" description="Polar residues" evidence="1">
    <location>
        <begin position="108"/>
        <end position="133"/>
    </location>
</feature>
<sequence>MCWHALSTCWRVGGAAGTATGPWRRVAAPVKQFFAQFFRSEDEEPYGGVHCSIRCSEEWVLRPLGRLRVVARGASCRSFDRHVEARETFDDDNFLGFDRSGDDLLNGSPHSYPNSLYRSPQTAPIVTSKNSGSKGIRTEPL</sequence>
<dbReference type="EMBL" id="OIVN01000187">
    <property type="protein sequence ID" value="SPC75887.1"/>
    <property type="molecule type" value="Genomic_DNA"/>
</dbReference>
<protein>
    <submittedName>
        <fullName evidence="2">Uncharacterized protein</fullName>
    </submittedName>
</protein>
<dbReference type="AlphaFoldDB" id="A0A2N9EA87"/>
<reference evidence="2" key="1">
    <citation type="submission" date="2018-02" db="EMBL/GenBank/DDBJ databases">
        <authorList>
            <person name="Cohen D.B."/>
            <person name="Kent A.D."/>
        </authorList>
    </citation>
    <scope>NUCLEOTIDE SEQUENCE</scope>
</reference>
<name>A0A2N9EA87_FAGSY</name>